<evidence type="ECO:0000313" key="4">
    <source>
        <dbReference type="Proteomes" id="UP000030351"/>
    </source>
</evidence>
<dbReference type="InterPro" id="IPR001763">
    <property type="entry name" value="Rhodanese-like_dom"/>
</dbReference>
<evidence type="ECO:0000313" key="3">
    <source>
        <dbReference type="EMBL" id="KGT86102.1"/>
    </source>
</evidence>
<evidence type="ECO:0000256" key="1">
    <source>
        <dbReference type="ARBA" id="ARBA00022737"/>
    </source>
</evidence>
<dbReference type="eggNOG" id="COG0607">
    <property type="taxonomic scope" value="Bacteria"/>
</dbReference>
<dbReference type="Gene3D" id="3.40.250.10">
    <property type="entry name" value="Rhodanese-like domain"/>
    <property type="match status" value="4"/>
</dbReference>
<dbReference type="eggNOG" id="COG2897">
    <property type="taxonomic scope" value="Bacteria"/>
</dbReference>
<dbReference type="PANTHER" id="PTHR43855">
    <property type="entry name" value="THIOSULFATE SULFURTRANSFERASE"/>
    <property type="match status" value="1"/>
</dbReference>
<dbReference type="InterPro" id="IPR001307">
    <property type="entry name" value="Thiosulphate_STrfase_CS"/>
</dbReference>
<feature type="domain" description="Rhodanese" evidence="2">
    <location>
        <begin position="279"/>
        <end position="359"/>
    </location>
</feature>
<dbReference type="RefSeq" id="WP_034899785.1">
    <property type="nucleotide sequence ID" value="NZ_JRUQ01000111.1"/>
</dbReference>
<keyword evidence="3" id="KW-0808">Transferase</keyword>
<dbReference type="CDD" id="cd01534">
    <property type="entry name" value="4RHOD_Repeat_3"/>
    <property type="match status" value="1"/>
</dbReference>
<evidence type="ECO:0000259" key="2">
    <source>
        <dbReference type="PROSITE" id="PS50206"/>
    </source>
</evidence>
<dbReference type="PANTHER" id="PTHR43855:SF1">
    <property type="entry name" value="THIOSULFATE SULFURTRANSFERASE"/>
    <property type="match status" value="1"/>
</dbReference>
<dbReference type="Proteomes" id="UP000030351">
    <property type="component" value="Unassembled WGS sequence"/>
</dbReference>
<sequence length="535" mass="58326">MVDHLIHTRSYHDIRQALSEKQELALIDVREEAHYAEGHPLFAVNIPLSKLEIEILDRVPRFATPITLYDNGEGLVSQAAARLKALGYGNVALLKGDLQGWREAGGELFIDVNSPSKAFGELVESRTHTPSLPAEEVKALLESGEPVVVLDSRRFDEYQTMSIPGGISVPGAELVLRVRDLVPSPTTRVIVNCAGRTRSIIGTQSLVNAGITNPVFALRNGTIGWTLAGQKLEHGQSRRYGQSSDAARSQAARSARSVADQAGVKRLTLTQLHQWQQAQTHTVYLFDVRDPEEYASGHLPGARSTPGGQLVQETDHYASVRGARIVLADDDGVRANMSASWLVQMGWDVSVLDGLTPGDFSEQGGWAAKVPALATRQEISPAELSDWLNTAGTQVLDFTSSANYVASHIPGAAWLQRSLLTQKGLQALPTAERYVVTCGSSLLARYAVEELQQLSGKPVAVLKGGNAAWRASGLPVEQGESLLLQPRTDRYRRPYEGTNNSAKSMQDYLDWEFGLIAQLNRDGTHGFNVLQINNR</sequence>
<feature type="domain" description="Rhodanese" evidence="2">
    <location>
        <begin position="143"/>
        <end position="234"/>
    </location>
</feature>
<name>A0A0A3YH60_9GAMM</name>
<proteinExistence type="predicted"/>
<dbReference type="Pfam" id="PF00581">
    <property type="entry name" value="Rhodanese"/>
    <property type="match status" value="4"/>
</dbReference>
<dbReference type="PROSITE" id="PS50206">
    <property type="entry name" value="RHODANESE_3"/>
    <property type="match status" value="4"/>
</dbReference>
<dbReference type="STRING" id="371042.NG99_26720"/>
<dbReference type="AlphaFoldDB" id="A0A0A3YH60"/>
<dbReference type="SMART" id="SM00450">
    <property type="entry name" value="RHOD"/>
    <property type="match status" value="4"/>
</dbReference>
<comment type="caution">
    <text evidence="3">The sequence shown here is derived from an EMBL/GenBank/DDBJ whole genome shotgun (WGS) entry which is preliminary data.</text>
</comment>
<accession>A0A0A3YH60</accession>
<reference evidence="3 4" key="1">
    <citation type="submission" date="2014-10" db="EMBL/GenBank/DDBJ databases">
        <title>Genome sequence of Erwinia typographi M043b.</title>
        <authorList>
            <person name="Chan K.-G."/>
            <person name="Tan W.-S."/>
        </authorList>
    </citation>
    <scope>NUCLEOTIDE SEQUENCE [LARGE SCALE GENOMIC DNA]</scope>
    <source>
        <strain evidence="3 4">M043b</strain>
    </source>
</reference>
<feature type="domain" description="Rhodanese" evidence="2">
    <location>
        <begin position="389"/>
        <end position="478"/>
    </location>
</feature>
<dbReference type="InterPro" id="IPR036873">
    <property type="entry name" value="Rhodanese-like_dom_sf"/>
</dbReference>
<dbReference type="OrthoDB" id="9789585at2"/>
<gene>
    <name evidence="3" type="ORF">NG99_26720</name>
</gene>
<keyword evidence="4" id="KW-1185">Reference proteome</keyword>
<dbReference type="InterPro" id="IPR051126">
    <property type="entry name" value="Thiosulfate_sulfurtransferase"/>
</dbReference>
<dbReference type="CDD" id="cd01535">
    <property type="entry name" value="4RHOD_Repeat_4"/>
    <property type="match status" value="1"/>
</dbReference>
<dbReference type="PROSITE" id="PS00380">
    <property type="entry name" value="RHODANESE_1"/>
    <property type="match status" value="1"/>
</dbReference>
<protein>
    <submittedName>
        <fullName evidence="3">Sulfurtransferase</fullName>
    </submittedName>
</protein>
<organism evidence="3 4">
    <name type="scientific">Erwinia typographi</name>
    <dbReference type="NCBI Taxonomy" id="371042"/>
    <lineage>
        <taxon>Bacteria</taxon>
        <taxon>Pseudomonadati</taxon>
        <taxon>Pseudomonadota</taxon>
        <taxon>Gammaproteobacteria</taxon>
        <taxon>Enterobacterales</taxon>
        <taxon>Erwiniaceae</taxon>
        <taxon>Erwinia</taxon>
    </lineage>
</organism>
<feature type="domain" description="Rhodanese" evidence="2">
    <location>
        <begin position="20"/>
        <end position="110"/>
    </location>
</feature>
<dbReference type="EMBL" id="JRUQ01000111">
    <property type="protein sequence ID" value="KGT86102.1"/>
    <property type="molecule type" value="Genomic_DNA"/>
</dbReference>
<dbReference type="SUPFAM" id="SSF52821">
    <property type="entry name" value="Rhodanese/Cell cycle control phosphatase"/>
    <property type="match status" value="4"/>
</dbReference>
<dbReference type="GO" id="GO:0004792">
    <property type="term" value="F:thiosulfate-cyanide sulfurtransferase activity"/>
    <property type="evidence" value="ECO:0007669"/>
    <property type="project" value="InterPro"/>
</dbReference>
<keyword evidence="1" id="KW-0677">Repeat</keyword>